<dbReference type="RefSeq" id="WP_153454155.1">
    <property type="nucleotide sequence ID" value="NZ_WEGJ01000016.1"/>
</dbReference>
<keyword evidence="1" id="KW-1133">Transmembrane helix</keyword>
<keyword evidence="1" id="KW-0812">Transmembrane</keyword>
<dbReference type="AlphaFoldDB" id="A0A7K0CL33"/>
<sequence>MPRPSVAQLVYGTITVICSAAAMLLLTQAQARFTVFAICLTALALGLLVAVTAPGTRRPTADPLPEAAPLPRVTVPAQERAVAGQRDAA</sequence>
<feature type="transmembrane region" description="Helical" evidence="1">
    <location>
        <begin position="6"/>
        <end position="26"/>
    </location>
</feature>
<feature type="transmembrane region" description="Helical" evidence="1">
    <location>
        <begin position="33"/>
        <end position="53"/>
    </location>
</feature>
<gene>
    <name evidence="2" type="ORF">SRB5_41330</name>
</gene>
<evidence type="ECO:0000256" key="1">
    <source>
        <dbReference type="SAM" id="Phobius"/>
    </source>
</evidence>
<comment type="caution">
    <text evidence="2">The sequence shown here is derived from an EMBL/GenBank/DDBJ whole genome shotgun (WGS) entry which is preliminary data.</text>
</comment>
<keyword evidence="3" id="KW-1185">Reference proteome</keyword>
<protein>
    <submittedName>
        <fullName evidence="2">Uncharacterized protein</fullName>
    </submittedName>
</protein>
<reference evidence="2 3" key="1">
    <citation type="submission" date="2019-10" db="EMBL/GenBank/DDBJ databases">
        <title>Streptomyces smaragdinus sp. nov. and Streptomyces fabii sp. nov., isolated from the gut of fungus growing-termite Macrotermes natalensis.</title>
        <authorList>
            <person name="Schwitalla J."/>
            <person name="Benndorf R."/>
            <person name="Martin K."/>
            <person name="De Beer W."/>
            <person name="Kaster A.-K."/>
            <person name="Vollmers J."/>
            <person name="Poulsen M."/>
            <person name="Beemelmanns C."/>
        </authorList>
    </citation>
    <scope>NUCLEOTIDE SEQUENCE [LARGE SCALE GENOMIC DNA]</scope>
    <source>
        <strain evidence="2 3">RB5</strain>
    </source>
</reference>
<keyword evidence="1" id="KW-0472">Membrane</keyword>
<dbReference type="Proteomes" id="UP000466345">
    <property type="component" value="Unassembled WGS sequence"/>
</dbReference>
<name>A0A7K0CL33_9ACTN</name>
<proteinExistence type="predicted"/>
<evidence type="ECO:0000313" key="2">
    <source>
        <dbReference type="EMBL" id="MQY13973.1"/>
    </source>
</evidence>
<evidence type="ECO:0000313" key="3">
    <source>
        <dbReference type="Proteomes" id="UP000466345"/>
    </source>
</evidence>
<accession>A0A7K0CL33</accession>
<organism evidence="2 3">
    <name type="scientific">Streptomyces smaragdinus</name>
    <dbReference type="NCBI Taxonomy" id="2585196"/>
    <lineage>
        <taxon>Bacteria</taxon>
        <taxon>Bacillati</taxon>
        <taxon>Actinomycetota</taxon>
        <taxon>Actinomycetes</taxon>
        <taxon>Kitasatosporales</taxon>
        <taxon>Streptomycetaceae</taxon>
        <taxon>Streptomyces</taxon>
    </lineage>
</organism>
<dbReference type="EMBL" id="WEGJ01000016">
    <property type="protein sequence ID" value="MQY13973.1"/>
    <property type="molecule type" value="Genomic_DNA"/>
</dbReference>